<accession>A0AAE0X4A4</accession>
<feature type="region of interest" description="Disordered" evidence="3">
    <location>
        <begin position="46"/>
        <end position="103"/>
    </location>
</feature>
<dbReference type="PROSITE" id="PS51375">
    <property type="entry name" value="PPR"/>
    <property type="match status" value="2"/>
</dbReference>
<reference evidence="4" key="1">
    <citation type="journal article" date="2023" name="Mol. Phylogenet. Evol.">
        <title>Genome-scale phylogeny and comparative genomics of the fungal order Sordariales.</title>
        <authorList>
            <person name="Hensen N."/>
            <person name="Bonometti L."/>
            <person name="Westerberg I."/>
            <person name="Brannstrom I.O."/>
            <person name="Guillou S."/>
            <person name="Cros-Aarteil S."/>
            <person name="Calhoun S."/>
            <person name="Haridas S."/>
            <person name="Kuo A."/>
            <person name="Mondo S."/>
            <person name="Pangilinan J."/>
            <person name="Riley R."/>
            <person name="LaButti K."/>
            <person name="Andreopoulos B."/>
            <person name="Lipzen A."/>
            <person name="Chen C."/>
            <person name="Yan M."/>
            <person name="Daum C."/>
            <person name="Ng V."/>
            <person name="Clum A."/>
            <person name="Steindorff A."/>
            <person name="Ohm R.A."/>
            <person name="Martin F."/>
            <person name="Silar P."/>
            <person name="Natvig D.O."/>
            <person name="Lalanne C."/>
            <person name="Gautier V."/>
            <person name="Ament-Velasquez S.L."/>
            <person name="Kruys A."/>
            <person name="Hutchinson M.I."/>
            <person name="Powell A.J."/>
            <person name="Barry K."/>
            <person name="Miller A.N."/>
            <person name="Grigoriev I.V."/>
            <person name="Debuchy R."/>
            <person name="Gladieux P."/>
            <person name="Hiltunen Thoren M."/>
            <person name="Johannesson H."/>
        </authorList>
    </citation>
    <scope>NUCLEOTIDE SEQUENCE</scope>
    <source>
        <strain evidence="4">CBS 314.62</strain>
    </source>
</reference>
<organism evidence="4 5">
    <name type="scientific">Podospora appendiculata</name>
    <dbReference type="NCBI Taxonomy" id="314037"/>
    <lineage>
        <taxon>Eukaryota</taxon>
        <taxon>Fungi</taxon>
        <taxon>Dikarya</taxon>
        <taxon>Ascomycota</taxon>
        <taxon>Pezizomycotina</taxon>
        <taxon>Sordariomycetes</taxon>
        <taxon>Sordariomycetidae</taxon>
        <taxon>Sordariales</taxon>
        <taxon>Podosporaceae</taxon>
        <taxon>Podospora</taxon>
    </lineage>
</organism>
<dbReference type="Pfam" id="PF13041">
    <property type="entry name" value="PPR_2"/>
    <property type="match status" value="1"/>
</dbReference>
<dbReference type="Proteomes" id="UP001270362">
    <property type="component" value="Unassembled WGS sequence"/>
</dbReference>
<keyword evidence="1" id="KW-0677">Repeat</keyword>
<dbReference type="EMBL" id="JAULSO010000003">
    <property type="protein sequence ID" value="KAK3684866.1"/>
    <property type="molecule type" value="Genomic_DNA"/>
</dbReference>
<dbReference type="InterPro" id="IPR002885">
    <property type="entry name" value="PPR_rpt"/>
</dbReference>
<dbReference type="NCBIfam" id="TIGR00756">
    <property type="entry name" value="PPR"/>
    <property type="match status" value="2"/>
</dbReference>
<protein>
    <recommendedName>
        <fullName evidence="6">Pentatricopeptide repeat-containing protein</fullName>
    </recommendedName>
</protein>
<dbReference type="Pfam" id="PF13812">
    <property type="entry name" value="PPR_3"/>
    <property type="match status" value="1"/>
</dbReference>
<evidence type="ECO:0000256" key="1">
    <source>
        <dbReference type="ARBA" id="ARBA00022737"/>
    </source>
</evidence>
<feature type="compositionally biased region" description="Polar residues" evidence="3">
    <location>
        <begin position="75"/>
        <end position="85"/>
    </location>
</feature>
<proteinExistence type="predicted"/>
<feature type="repeat" description="PPR" evidence="2">
    <location>
        <begin position="453"/>
        <end position="487"/>
    </location>
</feature>
<dbReference type="PANTHER" id="PTHR47941">
    <property type="entry name" value="PENTATRICOPEPTIDE REPEAT-CONTAINING PROTEIN 3, MITOCHONDRIAL"/>
    <property type="match status" value="1"/>
</dbReference>
<feature type="region of interest" description="Disordered" evidence="3">
    <location>
        <begin position="847"/>
        <end position="866"/>
    </location>
</feature>
<evidence type="ECO:0000313" key="5">
    <source>
        <dbReference type="Proteomes" id="UP001270362"/>
    </source>
</evidence>
<dbReference type="AlphaFoldDB" id="A0AAE0X4A4"/>
<feature type="repeat" description="PPR" evidence="2">
    <location>
        <begin position="723"/>
        <end position="757"/>
    </location>
</feature>
<comment type="caution">
    <text evidence="4">The sequence shown here is derived from an EMBL/GenBank/DDBJ whole genome shotgun (WGS) entry which is preliminary data.</text>
</comment>
<reference evidence="4" key="2">
    <citation type="submission" date="2023-06" db="EMBL/GenBank/DDBJ databases">
        <authorList>
            <consortium name="Lawrence Berkeley National Laboratory"/>
            <person name="Haridas S."/>
            <person name="Hensen N."/>
            <person name="Bonometti L."/>
            <person name="Westerberg I."/>
            <person name="Brannstrom I.O."/>
            <person name="Guillou S."/>
            <person name="Cros-Aarteil S."/>
            <person name="Calhoun S."/>
            <person name="Kuo A."/>
            <person name="Mondo S."/>
            <person name="Pangilinan J."/>
            <person name="Riley R."/>
            <person name="Labutti K."/>
            <person name="Andreopoulos B."/>
            <person name="Lipzen A."/>
            <person name="Chen C."/>
            <person name="Yanf M."/>
            <person name="Daum C."/>
            <person name="Ng V."/>
            <person name="Clum A."/>
            <person name="Steindorff A."/>
            <person name="Ohm R."/>
            <person name="Martin F."/>
            <person name="Silar P."/>
            <person name="Natvig D."/>
            <person name="Lalanne C."/>
            <person name="Gautier V."/>
            <person name="Ament-Velasquez S.L."/>
            <person name="Kruys A."/>
            <person name="Hutchinson M.I."/>
            <person name="Powell A.J."/>
            <person name="Barry K."/>
            <person name="Miller A.N."/>
            <person name="Grigoriev I.V."/>
            <person name="Debuchy R."/>
            <person name="Gladieux P."/>
            <person name="Thoren M.H."/>
            <person name="Johannesson H."/>
        </authorList>
    </citation>
    <scope>NUCLEOTIDE SEQUENCE</scope>
    <source>
        <strain evidence="4">CBS 314.62</strain>
    </source>
</reference>
<name>A0AAE0X4A4_9PEZI</name>
<evidence type="ECO:0000313" key="4">
    <source>
        <dbReference type="EMBL" id="KAK3684866.1"/>
    </source>
</evidence>
<dbReference type="InterPro" id="IPR011990">
    <property type="entry name" value="TPR-like_helical_dom_sf"/>
</dbReference>
<evidence type="ECO:0000256" key="3">
    <source>
        <dbReference type="SAM" id="MobiDB-lite"/>
    </source>
</evidence>
<evidence type="ECO:0008006" key="6">
    <source>
        <dbReference type="Google" id="ProtNLM"/>
    </source>
</evidence>
<keyword evidence="5" id="KW-1185">Reference proteome</keyword>
<sequence>MRAAFVCRSCLARIQHRQQALRPALPLALPVTLPLRSLRNHSTAQTVAVPDPAHDTWSPKQQLEPSAAEKGQAEGTPQLSRNSRQPGPRKTPPVRKRNIIKTEDGRDVRMRRVYVAPDSATWFTAMKENVSESKGEESGRAPADQTREIVDPKYLEPKPDFAFWYQKHEWLESQDGRRRLLAQRTPRKEWKQARQSFQVWGVKFVDAWSRLRRKRRVPNYQPENSGFKQLKRLLNRGDVEAMRERWQTVYSKEKRARAWPHVMVCALGWVPERAHEVLHAIYEEDVAPYYAVEDTMRFCAERASMLSDDQRPEYGKALSLVLLHVLRNSPKGLLRFRQNTIFQSIRHADPETVAEIHSKLRNLGHPLRVFTKLQIARFSADSIPHKSVALGIAQELVADGVLNMNGPLGAALATTLLKFPREDQSAREDEDREGQFGPADVYDALVACGMRPNLINYSAMIRNFCLSEELDAARLVFDLMEKQQIAPDAQLFSILSHGSKLRLDLNSLRHVLTNMEKAGIRDAVVWNDFLQSIYLTALQEMKLKRIKPPRVVTAFPFMAKAYSMYFKTGPLQELLPSNLQTHLQDADSMCGNESYHAEWIRTVTPLLNGVPAVPPEELLTPGSDTLSIMLLGYVKGFSKVYNIIAFYSHFRNLIRAGNPVAVKLVQDNGSMIHDIIIKSLLEHYGMLRVSLDVVSDMLKDGAAAAEAEAAGREDTVPRHPMPSVYTWSILLNGFMYNKQHKQGEAILKMMCQNGVEPNQVTWNTLAAGYARDQGARKVASALQRMEMAGFKANGHTMRAFSYLNNQAAALRDMEAMVEKRKQALQQRQLALKNMQGAVGTIMEAVDSTPDQPRLDSRDWTLALEDE</sequence>
<gene>
    <name evidence="4" type="ORF">B0T22DRAFT_201114</name>
</gene>
<dbReference type="Gene3D" id="1.25.40.10">
    <property type="entry name" value="Tetratricopeptide repeat domain"/>
    <property type="match status" value="2"/>
</dbReference>
<evidence type="ECO:0000256" key="2">
    <source>
        <dbReference type="PROSITE-ProRule" id="PRU00708"/>
    </source>
</evidence>